<evidence type="ECO:0000313" key="1">
    <source>
        <dbReference type="EMBL" id="EME83511.1"/>
    </source>
</evidence>
<reference evidence="1 2" key="1">
    <citation type="journal article" date="2012" name="PLoS Pathog.">
        <title>Diverse lifestyles and strategies of plant pathogenesis encoded in the genomes of eighteen Dothideomycetes fungi.</title>
        <authorList>
            <person name="Ohm R.A."/>
            <person name="Feau N."/>
            <person name="Henrissat B."/>
            <person name="Schoch C.L."/>
            <person name="Horwitz B.A."/>
            <person name="Barry K.W."/>
            <person name="Condon B.J."/>
            <person name="Copeland A.C."/>
            <person name="Dhillon B."/>
            <person name="Glaser F."/>
            <person name="Hesse C.N."/>
            <person name="Kosti I."/>
            <person name="LaButti K."/>
            <person name="Lindquist E.A."/>
            <person name="Lucas S."/>
            <person name="Salamov A.A."/>
            <person name="Bradshaw R.E."/>
            <person name="Ciuffetti L."/>
            <person name="Hamelin R.C."/>
            <person name="Kema G.H.J."/>
            <person name="Lawrence C."/>
            <person name="Scott J.A."/>
            <person name="Spatafora J.W."/>
            <person name="Turgeon B.G."/>
            <person name="de Wit P.J.G.M."/>
            <person name="Zhong S."/>
            <person name="Goodwin S.B."/>
            <person name="Grigoriev I.V."/>
        </authorList>
    </citation>
    <scope>NUCLEOTIDE SEQUENCE [LARGE SCALE GENOMIC DNA]</scope>
    <source>
        <strain evidence="1 2">CIRAD86</strain>
    </source>
</reference>
<dbReference type="PANTHER" id="PTHR36205:SF2">
    <property type="entry name" value="MAJOR FACILITATOR SUPERFAMILY TRANSPORTER"/>
    <property type="match status" value="1"/>
</dbReference>
<dbReference type="OrthoDB" id="3353407at2759"/>
<accession>M3AFZ4</accession>
<dbReference type="AlphaFoldDB" id="M3AFZ4"/>
<dbReference type="GeneID" id="19333277"/>
<dbReference type="RefSeq" id="XP_007926709.1">
    <property type="nucleotide sequence ID" value="XM_007928518.1"/>
</dbReference>
<dbReference type="VEuPathDB" id="FungiDB:MYCFIDRAFT_174939"/>
<dbReference type="InterPro" id="IPR021822">
    <property type="entry name" value="DUF3405"/>
</dbReference>
<dbReference type="Pfam" id="PF11885">
    <property type="entry name" value="DUF3405"/>
    <property type="match status" value="2"/>
</dbReference>
<dbReference type="PANTHER" id="PTHR36205">
    <property type="entry name" value="CHROMOSOME 19, WHOLE GENOME SHOTGUN SEQUENCE"/>
    <property type="match status" value="1"/>
</dbReference>
<dbReference type="HOGENOM" id="CLU_1054220_0_0_1"/>
<sequence length="264" mass="29740">MFFRAKYLEYDFVWQLESRPNDSHGRIFGRETLVGTYMSYADIPNGQGIWGPHQDAYLYVKPQGPLSPARNATQWGVGESLDLITLAPIVDPVGPDCNHVSKTHGYDQHNTNFPAPTAIDISEAADGWVCLLHGLKAVYVPHQITFTPDADIYSVEEFDKLLHRGSPSNFGSESTLLPDFRWLKASYFYIAGKASKLWQEYTNGRTDPMADYPSFMETITRGLLASLRQWMLLRVDASTRPGPAVPVVLHDLISGEQNSLWPRY</sequence>
<dbReference type="KEGG" id="pfj:MYCFIDRAFT_174939"/>
<keyword evidence="2" id="KW-1185">Reference proteome</keyword>
<protein>
    <submittedName>
        <fullName evidence="1">Uncharacterized protein</fullName>
    </submittedName>
</protein>
<evidence type="ECO:0000313" key="2">
    <source>
        <dbReference type="Proteomes" id="UP000016932"/>
    </source>
</evidence>
<dbReference type="STRING" id="383855.M3AFZ4"/>
<dbReference type="EMBL" id="KB446558">
    <property type="protein sequence ID" value="EME83511.1"/>
    <property type="molecule type" value="Genomic_DNA"/>
</dbReference>
<name>M3AFZ4_PSEFD</name>
<dbReference type="Proteomes" id="UP000016932">
    <property type="component" value="Unassembled WGS sequence"/>
</dbReference>
<organism evidence="1 2">
    <name type="scientific">Pseudocercospora fijiensis (strain CIRAD86)</name>
    <name type="common">Black leaf streak disease fungus</name>
    <name type="synonym">Mycosphaerella fijiensis</name>
    <dbReference type="NCBI Taxonomy" id="383855"/>
    <lineage>
        <taxon>Eukaryota</taxon>
        <taxon>Fungi</taxon>
        <taxon>Dikarya</taxon>
        <taxon>Ascomycota</taxon>
        <taxon>Pezizomycotina</taxon>
        <taxon>Dothideomycetes</taxon>
        <taxon>Dothideomycetidae</taxon>
        <taxon>Mycosphaerellales</taxon>
        <taxon>Mycosphaerellaceae</taxon>
        <taxon>Pseudocercospora</taxon>
    </lineage>
</organism>
<proteinExistence type="predicted"/>
<gene>
    <name evidence="1" type="ORF">MYCFIDRAFT_174939</name>
</gene>